<gene>
    <name evidence="1" type="ORF">GJ744_009145</name>
</gene>
<dbReference type="AlphaFoldDB" id="A0A8H7AKB5"/>
<dbReference type="Proteomes" id="UP000606974">
    <property type="component" value="Unassembled WGS sequence"/>
</dbReference>
<name>A0A8H7AKB5_9EURO</name>
<organism evidence="1 2">
    <name type="scientific">Endocarpon pusillum</name>
    <dbReference type="NCBI Taxonomy" id="364733"/>
    <lineage>
        <taxon>Eukaryota</taxon>
        <taxon>Fungi</taxon>
        <taxon>Dikarya</taxon>
        <taxon>Ascomycota</taxon>
        <taxon>Pezizomycotina</taxon>
        <taxon>Eurotiomycetes</taxon>
        <taxon>Chaetothyriomycetidae</taxon>
        <taxon>Verrucariales</taxon>
        <taxon>Verrucariaceae</taxon>
        <taxon>Endocarpon</taxon>
    </lineage>
</organism>
<protein>
    <submittedName>
        <fullName evidence="1">Uncharacterized protein</fullName>
    </submittedName>
</protein>
<comment type="caution">
    <text evidence="1">The sequence shown here is derived from an EMBL/GenBank/DDBJ whole genome shotgun (WGS) entry which is preliminary data.</text>
</comment>
<proteinExistence type="predicted"/>
<accession>A0A8H7AKB5</accession>
<reference evidence="1" key="1">
    <citation type="submission" date="2020-02" db="EMBL/GenBank/DDBJ databases">
        <authorList>
            <person name="Palmer J.M."/>
        </authorList>
    </citation>
    <scope>NUCLEOTIDE SEQUENCE</scope>
    <source>
        <strain evidence="1">EPUS1.4</strain>
        <tissue evidence="1">Thallus</tissue>
    </source>
</reference>
<keyword evidence="2" id="KW-1185">Reference proteome</keyword>
<evidence type="ECO:0000313" key="1">
    <source>
        <dbReference type="EMBL" id="KAF7508596.1"/>
    </source>
</evidence>
<sequence length="80" mass="9267">MRRYVLAIDLADTTANILCWLVHENKESTCEVLYHLLRLPFTHRRSNRAGRKGPAMESLYSTCPRKEWTSEVSTDRKGDA</sequence>
<dbReference type="EMBL" id="JAACFV010000052">
    <property type="protein sequence ID" value="KAF7508596.1"/>
    <property type="molecule type" value="Genomic_DNA"/>
</dbReference>
<evidence type="ECO:0000313" key="2">
    <source>
        <dbReference type="Proteomes" id="UP000606974"/>
    </source>
</evidence>